<name>A0A9D2Q5W1_9FIRM</name>
<sequence>MKIQISVVRDGEVLAQTQADEVAALCYEQAYRQGDEIRLYCEENMYLWLQLEDSFAPALVYCYAGEFSFPIPFEEKRVCYSQKAFTGTRHLIFARCAVSQEIAARRNLALNPLDHHENNSVFPHAKANVETRGEAWFAARNAIDGNIASAGHGLYPFESWGINRREDAELTVYFGRPVRVDELVVTLRADFPHDNWWKEAEFVFSDGSKEVLHFQKSGLPQRFAVQPRTTEFVTICNMKKDETDPSPFPALTQLEVWGTEV</sequence>
<dbReference type="EMBL" id="DWWA01000033">
    <property type="protein sequence ID" value="HJC72503.1"/>
    <property type="molecule type" value="Genomic_DNA"/>
</dbReference>
<dbReference type="SUPFAM" id="SSF49785">
    <property type="entry name" value="Galactose-binding domain-like"/>
    <property type="match status" value="1"/>
</dbReference>
<reference evidence="1" key="1">
    <citation type="journal article" date="2021" name="PeerJ">
        <title>Extensive microbial diversity within the chicken gut microbiome revealed by metagenomics and culture.</title>
        <authorList>
            <person name="Gilroy R."/>
            <person name="Ravi A."/>
            <person name="Getino M."/>
            <person name="Pursley I."/>
            <person name="Horton D.L."/>
            <person name="Alikhan N.F."/>
            <person name="Baker D."/>
            <person name="Gharbi K."/>
            <person name="Hall N."/>
            <person name="Watson M."/>
            <person name="Adriaenssens E.M."/>
            <person name="Foster-Nyarko E."/>
            <person name="Jarju S."/>
            <person name="Secka A."/>
            <person name="Antonio M."/>
            <person name="Oren A."/>
            <person name="Chaudhuri R.R."/>
            <person name="La Ragione R."/>
            <person name="Hildebrand F."/>
            <person name="Pallen M.J."/>
        </authorList>
    </citation>
    <scope>NUCLEOTIDE SEQUENCE</scope>
    <source>
        <strain evidence="1">5933</strain>
    </source>
</reference>
<reference evidence="1" key="2">
    <citation type="submission" date="2021-04" db="EMBL/GenBank/DDBJ databases">
        <authorList>
            <person name="Gilroy R."/>
        </authorList>
    </citation>
    <scope>NUCLEOTIDE SEQUENCE</scope>
    <source>
        <strain evidence="1">5933</strain>
    </source>
</reference>
<evidence type="ECO:0000313" key="2">
    <source>
        <dbReference type="Proteomes" id="UP000823918"/>
    </source>
</evidence>
<accession>A0A9D2Q5W1</accession>
<evidence type="ECO:0000313" key="1">
    <source>
        <dbReference type="EMBL" id="HJC72503.1"/>
    </source>
</evidence>
<comment type="caution">
    <text evidence="1">The sequence shown here is derived from an EMBL/GenBank/DDBJ whole genome shotgun (WGS) entry which is preliminary data.</text>
</comment>
<organism evidence="1 2">
    <name type="scientific">Candidatus Ruthenibacterium merdavium</name>
    <dbReference type="NCBI Taxonomy" id="2838752"/>
    <lineage>
        <taxon>Bacteria</taxon>
        <taxon>Bacillati</taxon>
        <taxon>Bacillota</taxon>
        <taxon>Clostridia</taxon>
        <taxon>Eubacteriales</taxon>
        <taxon>Oscillospiraceae</taxon>
        <taxon>Ruthenibacterium</taxon>
    </lineage>
</organism>
<proteinExistence type="predicted"/>
<dbReference type="AlphaFoldDB" id="A0A9D2Q5W1"/>
<dbReference type="InterPro" id="IPR008979">
    <property type="entry name" value="Galactose-bd-like_sf"/>
</dbReference>
<dbReference type="Proteomes" id="UP000823918">
    <property type="component" value="Unassembled WGS sequence"/>
</dbReference>
<protein>
    <submittedName>
        <fullName evidence="1">Discoidin domain-containing protein</fullName>
    </submittedName>
</protein>
<gene>
    <name evidence="1" type="ORF">H9698_06885</name>
</gene>